<dbReference type="GO" id="GO:0030674">
    <property type="term" value="F:protein-macromolecule adaptor activity"/>
    <property type="evidence" value="ECO:0007669"/>
    <property type="project" value="TreeGrafter"/>
</dbReference>
<evidence type="ECO:0000313" key="8">
    <source>
        <dbReference type="Proteomes" id="UP000064007"/>
    </source>
</evidence>
<dbReference type="PANTHER" id="PTHR37482:SF1">
    <property type="entry name" value="OUTER MEMBRANE PROTEIN ASSEMBLY FACTOR BAME"/>
    <property type="match status" value="1"/>
</dbReference>
<dbReference type="GO" id="GO:0051205">
    <property type="term" value="P:protein insertion into membrane"/>
    <property type="evidence" value="ECO:0007669"/>
    <property type="project" value="UniProtKB-UniRule"/>
</dbReference>
<dbReference type="RefSeq" id="WP_082092849.1">
    <property type="nucleotide sequence ID" value="NZ_LN827929.1"/>
</dbReference>
<dbReference type="GO" id="GO:0043165">
    <property type="term" value="P:Gram-negative-bacterium-type cell outer membrane assembly"/>
    <property type="evidence" value="ECO:0007669"/>
    <property type="project" value="UniProtKB-UniRule"/>
</dbReference>
<dbReference type="HOGENOM" id="CLU_044701_0_0_4"/>
<gene>
    <name evidence="4 7" type="primary">bamE</name>
    <name evidence="7" type="ORF">BN1208_1039</name>
</gene>
<feature type="region of interest" description="Disordered" evidence="5">
    <location>
        <begin position="192"/>
        <end position="230"/>
    </location>
</feature>
<name>A0A0D6EW36_9PROT</name>
<evidence type="ECO:0000256" key="3">
    <source>
        <dbReference type="ARBA" id="ARBA00023237"/>
    </source>
</evidence>
<dbReference type="PROSITE" id="PS51257">
    <property type="entry name" value="PROKAR_LIPOPROTEIN"/>
    <property type="match status" value="1"/>
</dbReference>
<dbReference type="AlphaFoldDB" id="A0A0D6EW36"/>
<comment type="subcellular location">
    <subcellularLocation>
        <location evidence="4">Cell outer membrane</location>
        <topology evidence="4">Lipid-anchor</topology>
    </subcellularLocation>
</comment>
<keyword evidence="2 4" id="KW-0472">Membrane</keyword>
<dbReference type="PANTHER" id="PTHR37482">
    <property type="entry name" value="OUTER MEMBRANE PROTEIN ASSEMBLY FACTOR BAME"/>
    <property type="match status" value="1"/>
</dbReference>
<evidence type="ECO:0000256" key="2">
    <source>
        <dbReference type="ARBA" id="ARBA00023136"/>
    </source>
</evidence>
<dbReference type="Gene3D" id="3.30.1450.10">
    <property type="match status" value="1"/>
</dbReference>
<dbReference type="InterPro" id="IPR007450">
    <property type="entry name" value="BamE_dom"/>
</dbReference>
<dbReference type="Pfam" id="PF04355">
    <property type="entry name" value="BamE"/>
    <property type="match status" value="1"/>
</dbReference>
<accession>A0A0D6EW36</accession>
<dbReference type="STRING" id="1581557.BN1208_1039"/>
<keyword evidence="4" id="KW-0564">Palmitate</keyword>
<dbReference type="HAMAP" id="MF_00925">
    <property type="entry name" value="OM_assembly_BamE"/>
    <property type="match status" value="1"/>
</dbReference>
<sequence length="242" mass="27746">MFKVIKMRIFLLVLSLLVTACSSSLPSIKPYKMPIQQGNVVTSKMMMQLKPGMTKTQVRFVMGTPLISDSFHKDQWDYFYQMEKDGAIIEKRRVILMFEKDLLAQVKGDVVPAIASRNEDRQEIAPIKNNEAKQNPAQKEKSMLDRLKFWEDDEKPIEKAMSPKKEVPEEDKKIVTLKKDVPEPVKAIEPDVKKPVTEVTPTDIKKEPVDIKPEAPKVQDTKPLPSKTTPNYFDLMLEKIGF</sequence>
<organism evidence="7 8">
    <name type="scientific">Candidatus Methylopumilus planktonicus</name>
    <dbReference type="NCBI Taxonomy" id="1581557"/>
    <lineage>
        <taxon>Bacteria</taxon>
        <taxon>Pseudomonadati</taxon>
        <taxon>Pseudomonadota</taxon>
        <taxon>Betaproteobacteria</taxon>
        <taxon>Nitrosomonadales</taxon>
        <taxon>Methylophilaceae</taxon>
        <taxon>Candidatus Methylopumilus</taxon>
    </lineage>
</organism>
<dbReference type="Proteomes" id="UP000064007">
    <property type="component" value="Chromosome 1"/>
</dbReference>
<keyword evidence="1 4" id="KW-0732">Signal</keyword>
<dbReference type="GO" id="GO:1990063">
    <property type="term" value="C:Bam protein complex"/>
    <property type="evidence" value="ECO:0007669"/>
    <property type="project" value="TreeGrafter"/>
</dbReference>
<comment type="function">
    <text evidence="4">Part of the outer membrane protein assembly complex, which is involved in assembly and insertion of beta-barrel proteins into the outer membrane.</text>
</comment>
<comment type="similarity">
    <text evidence="4">Belongs to the BamE family.</text>
</comment>
<keyword evidence="3 4" id="KW-0998">Cell outer membrane</keyword>
<evidence type="ECO:0000256" key="5">
    <source>
        <dbReference type="SAM" id="MobiDB-lite"/>
    </source>
</evidence>
<keyword evidence="8" id="KW-1185">Reference proteome</keyword>
<evidence type="ECO:0000259" key="6">
    <source>
        <dbReference type="Pfam" id="PF04355"/>
    </source>
</evidence>
<keyword evidence="4" id="KW-0449">Lipoprotein</keyword>
<feature type="domain" description="Outer membrane protein assembly factor BamE" evidence="6">
    <location>
        <begin position="38"/>
        <end position="105"/>
    </location>
</feature>
<feature type="compositionally biased region" description="Basic and acidic residues" evidence="5">
    <location>
        <begin position="203"/>
        <end position="220"/>
    </location>
</feature>
<evidence type="ECO:0000313" key="7">
    <source>
        <dbReference type="EMBL" id="CEZ19920.1"/>
    </source>
</evidence>
<evidence type="ECO:0000256" key="4">
    <source>
        <dbReference type="HAMAP-Rule" id="MF_00925"/>
    </source>
</evidence>
<dbReference type="EMBL" id="LN827929">
    <property type="protein sequence ID" value="CEZ19920.1"/>
    <property type="molecule type" value="Genomic_DNA"/>
</dbReference>
<dbReference type="InterPro" id="IPR037873">
    <property type="entry name" value="BamE-like"/>
</dbReference>
<dbReference type="KEGG" id="mbat:BN1208_1039"/>
<comment type="subunit">
    <text evidence="4">Part of the Bam complex.</text>
</comment>
<dbReference type="InterPro" id="IPR026592">
    <property type="entry name" value="BamE"/>
</dbReference>
<evidence type="ECO:0000256" key="1">
    <source>
        <dbReference type="ARBA" id="ARBA00022729"/>
    </source>
</evidence>
<reference evidence="8" key="1">
    <citation type="submission" date="2014-12" db="EMBL/GenBank/DDBJ databases">
        <authorList>
            <person name="Salcher M.M."/>
        </authorList>
    </citation>
    <scope>NUCLEOTIDE SEQUENCE [LARGE SCALE GENOMIC DNA]</scope>
    <source>
        <strain evidence="8">MMS-10A-171</strain>
    </source>
</reference>
<proteinExistence type="inferred from homology"/>
<protein>
    <recommendedName>
        <fullName evidence="4">Outer membrane protein assembly factor BamE</fullName>
    </recommendedName>
</protein>